<comment type="caution">
    <text evidence="4">The sequence shown here is derived from an EMBL/GenBank/DDBJ whole genome shotgun (WGS) entry which is preliminary data.</text>
</comment>
<sequence>MSTVFKEITKDDFTVIKEIYDHYILHSTATFHTEEVSLEELKEIIPLGHAKYKSFLIYDRDSVCGYCYMAPYKKRQAYDRSAEVTLYLRPGCTGRGIGRKAMEKMEEVASANEIKVLLGIITGENTDSIRLFERNGYEKCAHFKGVGEKFNRVLDVVAYQKML</sequence>
<reference evidence="4 5" key="1">
    <citation type="submission" date="2018-04" db="EMBL/GenBank/DDBJ databases">
        <title>Pedobacter chongqingensis sp. nov., isolated from a rottenly hemp rope.</title>
        <authorList>
            <person name="Cai Y."/>
        </authorList>
    </citation>
    <scope>NUCLEOTIDE SEQUENCE [LARGE SCALE GENOMIC DNA]</scope>
    <source>
        <strain evidence="4 5">FJ4-8</strain>
    </source>
</reference>
<organism evidence="4 5">
    <name type="scientific">Pararcticibacter amylolyticus</name>
    <dbReference type="NCBI Taxonomy" id="2173175"/>
    <lineage>
        <taxon>Bacteria</taxon>
        <taxon>Pseudomonadati</taxon>
        <taxon>Bacteroidota</taxon>
        <taxon>Sphingobacteriia</taxon>
        <taxon>Sphingobacteriales</taxon>
        <taxon>Sphingobacteriaceae</taxon>
        <taxon>Pararcticibacter</taxon>
    </lineage>
</organism>
<accession>A0A2U2PAV4</accession>
<gene>
    <name evidence="4" type="ORF">DDR33_21930</name>
</gene>
<dbReference type="OrthoDB" id="9799096at2"/>
<dbReference type="EMBL" id="QEAS01000024">
    <property type="protein sequence ID" value="PWG78490.1"/>
    <property type="molecule type" value="Genomic_DNA"/>
</dbReference>
<keyword evidence="1 4" id="KW-0808">Transferase</keyword>
<name>A0A2U2PAV4_9SPHI</name>
<dbReference type="Gene3D" id="3.40.630.30">
    <property type="match status" value="1"/>
</dbReference>
<dbReference type="PANTHER" id="PTHR43072:SF23">
    <property type="entry name" value="UPF0039 PROTEIN C11D3.02C"/>
    <property type="match status" value="1"/>
</dbReference>
<keyword evidence="5" id="KW-1185">Reference proteome</keyword>
<dbReference type="GO" id="GO:0016747">
    <property type="term" value="F:acyltransferase activity, transferring groups other than amino-acyl groups"/>
    <property type="evidence" value="ECO:0007669"/>
    <property type="project" value="InterPro"/>
</dbReference>
<dbReference type="Proteomes" id="UP000245647">
    <property type="component" value="Unassembled WGS sequence"/>
</dbReference>
<evidence type="ECO:0000313" key="5">
    <source>
        <dbReference type="Proteomes" id="UP000245647"/>
    </source>
</evidence>
<proteinExistence type="predicted"/>
<dbReference type="PROSITE" id="PS51186">
    <property type="entry name" value="GNAT"/>
    <property type="match status" value="1"/>
</dbReference>
<evidence type="ECO:0000313" key="4">
    <source>
        <dbReference type="EMBL" id="PWG78490.1"/>
    </source>
</evidence>
<dbReference type="AlphaFoldDB" id="A0A2U2PAV4"/>
<dbReference type="SUPFAM" id="SSF55729">
    <property type="entry name" value="Acyl-CoA N-acyltransferases (Nat)"/>
    <property type="match status" value="1"/>
</dbReference>
<evidence type="ECO:0000259" key="3">
    <source>
        <dbReference type="PROSITE" id="PS51186"/>
    </source>
</evidence>
<dbReference type="Pfam" id="PF13420">
    <property type="entry name" value="Acetyltransf_4"/>
    <property type="match status" value="1"/>
</dbReference>
<dbReference type="RefSeq" id="WP_109417947.1">
    <property type="nucleotide sequence ID" value="NZ_QEAS01000024.1"/>
</dbReference>
<dbReference type="CDD" id="cd04301">
    <property type="entry name" value="NAT_SF"/>
    <property type="match status" value="1"/>
</dbReference>
<dbReference type="PANTHER" id="PTHR43072">
    <property type="entry name" value="N-ACETYLTRANSFERASE"/>
    <property type="match status" value="1"/>
</dbReference>
<dbReference type="InterPro" id="IPR000182">
    <property type="entry name" value="GNAT_dom"/>
</dbReference>
<protein>
    <submittedName>
        <fullName evidence="4">GNAT family N-acetyltransferase</fullName>
    </submittedName>
</protein>
<dbReference type="InterPro" id="IPR016181">
    <property type="entry name" value="Acyl_CoA_acyltransferase"/>
</dbReference>
<feature type="domain" description="N-acetyltransferase" evidence="3">
    <location>
        <begin position="3"/>
        <end position="163"/>
    </location>
</feature>
<evidence type="ECO:0000256" key="1">
    <source>
        <dbReference type="ARBA" id="ARBA00022679"/>
    </source>
</evidence>
<keyword evidence="2" id="KW-0012">Acyltransferase</keyword>
<evidence type="ECO:0000256" key="2">
    <source>
        <dbReference type="ARBA" id="ARBA00023315"/>
    </source>
</evidence>